<protein>
    <submittedName>
        <fullName evidence="1">Uncharacterized protein</fullName>
    </submittedName>
</protein>
<evidence type="ECO:0000313" key="1">
    <source>
        <dbReference type="EMBL" id="MCI70752.1"/>
    </source>
</evidence>
<feature type="non-terminal residue" evidence="1">
    <location>
        <position position="1"/>
    </location>
</feature>
<reference evidence="1 2" key="1">
    <citation type="journal article" date="2018" name="Front. Plant Sci.">
        <title>Red Clover (Trifolium pratense) and Zigzag Clover (T. medium) - A Picture of Genomic Similarities and Differences.</title>
        <authorList>
            <person name="Dluhosova J."/>
            <person name="Istvanek J."/>
            <person name="Nedelnik J."/>
            <person name="Repkova J."/>
        </authorList>
    </citation>
    <scope>NUCLEOTIDE SEQUENCE [LARGE SCALE GENOMIC DNA]</scope>
    <source>
        <strain evidence="2">cv. 10/8</strain>
        <tissue evidence="1">Leaf</tissue>
    </source>
</reference>
<dbReference type="EMBL" id="LXQA010782329">
    <property type="protein sequence ID" value="MCI70752.1"/>
    <property type="molecule type" value="Genomic_DNA"/>
</dbReference>
<keyword evidence="2" id="KW-1185">Reference proteome</keyword>
<accession>A0A392UBH5</accession>
<organism evidence="1 2">
    <name type="scientific">Trifolium medium</name>
    <dbReference type="NCBI Taxonomy" id="97028"/>
    <lineage>
        <taxon>Eukaryota</taxon>
        <taxon>Viridiplantae</taxon>
        <taxon>Streptophyta</taxon>
        <taxon>Embryophyta</taxon>
        <taxon>Tracheophyta</taxon>
        <taxon>Spermatophyta</taxon>
        <taxon>Magnoliopsida</taxon>
        <taxon>eudicotyledons</taxon>
        <taxon>Gunneridae</taxon>
        <taxon>Pentapetalae</taxon>
        <taxon>rosids</taxon>
        <taxon>fabids</taxon>
        <taxon>Fabales</taxon>
        <taxon>Fabaceae</taxon>
        <taxon>Papilionoideae</taxon>
        <taxon>50 kb inversion clade</taxon>
        <taxon>NPAAA clade</taxon>
        <taxon>Hologalegina</taxon>
        <taxon>IRL clade</taxon>
        <taxon>Trifolieae</taxon>
        <taxon>Trifolium</taxon>
    </lineage>
</organism>
<proteinExistence type="predicted"/>
<name>A0A392UBH5_9FABA</name>
<dbReference type="Proteomes" id="UP000265520">
    <property type="component" value="Unassembled WGS sequence"/>
</dbReference>
<comment type="caution">
    <text evidence="1">The sequence shown here is derived from an EMBL/GenBank/DDBJ whole genome shotgun (WGS) entry which is preliminary data.</text>
</comment>
<sequence length="76" mass="8810">HDLFEGRLKRKGFFYPHTIGRREARSASRSSVFEYDGNELREEGIEMIYGFKTEKVKKLLLRGTLKASSDDAENNL</sequence>
<evidence type="ECO:0000313" key="2">
    <source>
        <dbReference type="Proteomes" id="UP000265520"/>
    </source>
</evidence>
<dbReference type="AlphaFoldDB" id="A0A392UBH5"/>